<evidence type="ECO:0000256" key="1">
    <source>
        <dbReference type="SAM" id="MobiDB-lite"/>
    </source>
</evidence>
<evidence type="ECO:0000313" key="2">
    <source>
        <dbReference type="EMBL" id="CAI9117350.1"/>
    </source>
</evidence>
<sequence length="97" mass="11919">MCIKREGETREYHHYREHFQHDPWTEMHQPCEWMLEKEQGQQAQMLVDLSLKNVQPRQGFCLAARPLHKRRANSHGVAKEKRREGEYRHKRQWLQDK</sequence>
<dbReference type="EMBL" id="OX459126">
    <property type="protein sequence ID" value="CAI9117350.1"/>
    <property type="molecule type" value="Genomic_DNA"/>
</dbReference>
<evidence type="ECO:0000313" key="3">
    <source>
        <dbReference type="Proteomes" id="UP001161247"/>
    </source>
</evidence>
<accession>A0AAV1ECD6</accession>
<reference evidence="2" key="1">
    <citation type="submission" date="2023-03" db="EMBL/GenBank/DDBJ databases">
        <authorList>
            <person name="Julca I."/>
        </authorList>
    </citation>
    <scope>NUCLEOTIDE SEQUENCE</scope>
</reference>
<keyword evidence="3" id="KW-1185">Reference proteome</keyword>
<organism evidence="2 3">
    <name type="scientific">Oldenlandia corymbosa var. corymbosa</name>
    <dbReference type="NCBI Taxonomy" id="529605"/>
    <lineage>
        <taxon>Eukaryota</taxon>
        <taxon>Viridiplantae</taxon>
        <taxon>Streptophyta</taxon>
        <taxon>Embryophyta</taxon>
        <taxon>Tracheophyta</taxon>
        <taxon>Spermatophyta</taxon>
        <taxon>Magnoliopsida</taxon>
        <taxon>eudicotyledons</taxon>
        <taxon>Gunneridae</taxon>
        <taxon>Pentapetalae</taxon>
        <taxon>asterids</taxon>
        <taxon>lamiids</taxon>
        <taxon>Gentianales</taxon>
        <taxon>Rubiaceae</taxon>
        <taxon>Rubioideae</taxon>
        <taxon>Spermacoceae</taxon>
        <taxon>Hedyotis-Oldenlandia complex</taxon>
        <taxon>Oldenlandia</taxon>
    </lineage>
</organism>
<dbReference type="AlphaFoldDB" id="A0AAV1ECD6"/>
<proteinExistence type="predicted"/>
<name>A0AAV1ECD6_OLDCO</name>
<protein>
    <submittedName>
        <fullName evidence="2">OLC1v1018726C1</fullName>
    </submittedName>
</protein>
<feature type="region of interest" description="Disordered" evidence="1">
    <location>
        <begin position="70"/>
        <end position="97"/>
    </location>
</feature>
<feature type="compositionally biased region" description="Basic and acidic residues" evidence="1">
    <location>
        <begin position="77"/>
        <end position="97"/>
    </location>
</feature>
<dbReference type="Proteomes" id="UP001161247">
    <property type="component" value="Chromosome 9"/>
</dbReference>
<gene>
    <name evidence="2" type="ORF">OLC1_LOCUS23425</name>
</gene>